<dbReference type="Pfam" id="PF00072">
    <property type="entry name" value="Response_reg"/>
    <property type="match status" value="1"/>
</dbReference>
<dbReference type="SUPFAM" id="SSF46894">
    <property type="entry name" value="C-terminal effector domain of the bipartite response regulators"/>
    <property type="match status" value="1"/>
</dbReference>
<keyword evidence="6" id="KW-0804">Transcription</keyword>
<organism evidence="11 12">
    <name type="scientific">Arthrobacter horti</name>
    <dbReference type="NCBI Taxonomy" id="3068273"/>
    <lineage>
        <taxon>Bacteria</taxon>
        <taxon>Bacillati</taxon>
        <taxon>Actinomycetota</taxon>
        <taxon>Actinomycetes</taxon>
        <taxon>Micrococcales</taxon>
        <taxon>Micrococcaceae</taxon>
        <taxon>Arthrobacter</taxon>
    </lineage>
</organism>
<dbReference type="SMART" id="SM00862">
    <property type="entry name" value="Trans_reg_C"/>
    <property type="match status" value="1"/>
</dbReference>
<reference evidence="11 12" key="1">
    <citation type="submission" date="2023-08" db="EMBL/GenBank/DDBJ databases">
        <title>Arthrobacter horti sp. nov., isolated from forest soil.</title>
        <authorList>
            <person name="Park M."/>
        </authorList>
    </citation>
    <scope>NUCLEOTIDE SEQUENCE [LARGE SCALE GENOMIC DNA]</scope>
    <source>
        <strain evidence="11 12">YJM1</strain>
    </source>
</reference>
<dbReference type="Gene3D" id="1.10.10.10">
    <property type="entry name" value="Winged helix-like DNA-binding domain superfamily/Winged helix DNA-binding domain"/>
    <property type="match status" value="1"/>
</dbReference>
<evidence type="ECO:0000256" key="3">
    <source>
        <dbReference type="ARBA" id="ARBA00023012"/>
    </source>
</evidence>
<evidence type="ECO:0000313" key="11">
    <source>
        <dbReference type="EMBL" id="MDP5228671.1"/>
    </source>
</evidence>
<dbReference type="PANTHER" id="PTHR48111:SF22">
    <property type="entry name" value="REGULATOR OF RPOS"/>
    <property type="match status" value="1"/>
</dbReference>
<dbReference type="InterPro" id="IPR001789">
    <property type="entry name" value="Sig_transdc_resp-reg_receiver"/>
</dbReference>
<evidence type="ECO:0000256" key="2">
    <source>
        <dbReference type="ARBA" id="ARBA00022553"/>
    </source>
</evidence>
<dbReference type="EMBL" id="JAVALS010000020">
    <property type="protein sequence ID" value="MDP5228671.1"/>
    <property type="molecule type" value="Genomic_DNA"/>
</dbReference>
<evidence type="ECO:0000256" key="8">
    <source>
        <dbReference type="PROSITE-ProRule" id="PRU01091"/>
    </source>
</evidence>
<name>A0ABT9IST6_9MICC</name>
<evidence type="ECO:0000256" key="6">
    <source>
        <dbReference type="ARBA" id="ARBA00023163"/>
    </source>
</evidence>
<keyword evidence="12" id="KW-1185">Reference proteome</keyword>
<dbReference type="PROSITE" id="PS51755">
    <property type="entry name" value="OMPR_PHOB"/>
    <property type="match status" value="1"/>
</dbReference>
<feature type="DNA-binding region" description="OmpR/PhoB-type" evidence="8">
    <location>
        <begin position="124"/>
        <end position="217"/>
    </location>
</feature>
<dbReference type="InterPro" id="IPR016032">
    <property type="entry name" value="Sig_transdc_resp-reg_C-effctor"/>
</dbReference>
<keyword evidence="2 7" id="KW-0597">Phosphoprotein</keyword>
<dbReference type="RefSeq" id="WP_305997716.1">
    <property type="nucleotide sequence ID" value="NZ_JAVALS010000020.1"/>
</dbReference>
<dbReference type="Pfam" id="PF00486">
    <property type="entry name" value="Trans_reg_C"/>
    <property type="match status" value="1"/>
</dbReference>
<comment type="caution">
    <text evidence="11">The sequence shown here is derived from an EMBL/GenBank/DDBJ whole genome shotgun (WGS) entry which is preliminary data.</text>
</comment>
<dbReference type="InterPro" id="IPR001867">
    <property type="entry name" value="OmpR/PhoB-type_DNA-bd"/>
</dbReference>
<comment type="subcellular location">
    <subcellularLocation>
        <location evidence="1">Cytoplasm</location>
    </subcellularLocation>
</comment>
<dbReference type="SUPFAM" id="SSF52172">
    <property type="entry name" value="CheY-like"/>
    <property type="match status" value="1"/>
</dbReference>
<protein>
    <submittedName>
        <fullName evidence="11">Response regulator transcription factor</fullName>
    </submittedName>
</protein>
<dbReference type="InterPro" id="IPR011006">
    <property type="entry name" value="CheY-like_superfamily"/>
</dbReference>
<evidence type="ECO:0000256" key="1">
    <source>
        <dbReference type="ARBA" id="ARBA00004496"/>
    </source>
</evidence>
<keyword evidence="3" id="KW-0902">Two-component regulatory system</keyword>
<keyword evidence="5 8" id="KW-0238">DNA-binding</keyword>
<evidence type="ECO:0000256" key="4">
    <source>
        <dbReference type="ARBA" id="ARBA00023015"/>
    </source>
</evidence>
<feature type="domain" description="Response regulatory" evidence="9">
    <location>
        <begin position="4"/>
        <end position="117"/>
    </location>
</feature>
<evidence type="ECO:0000313" key="12">
    <source>
        <dbReference type="Proteomes" id="UP001232725"/>
    </source>
</evidence>
<dbReference type="Gene3D" id="6.10.250.690">
    <property type="match status" value="1"/>
</dbReference>
<dbReference type="Gene3D" id="3.40.50.2300">
    <property type="match status" value="1"/>
</dbReference>
<dbReference type="Proteomes" id="UP001232725">
    <property type="component" value="Unassembled WGS sequence"/>
</dbReference>
<accession>A0ABT9IST6</accession>
<dbReference type="InterPro" id="IPR039420">
    <property type="entry name" value="WalR-like"/>
</dbReference>
<keyword evidence="4" id="KW-0805">Transcription regulation</keyword>
<dbReference type="PROSITE" id="PS50110">
    <property type="entry name" value="RESPONSE_REGULATORY"/>
    <property type="match status" value="1"/>
</dbReference>
<evidence type="ECO:0000259" key="10">
    <source>
        <dbReference type="PROSITE" id="PS51755"/>
    </source>
</evidence>
<dbReference type="InterPro" id="IPR036388">
    <property type="entry name" value="WH-like_DNA-bd_sf"/>
</dbReference>
<feature type="modified residue" description="4-aspartylphosphate" evidence="7">
    <location>
        <position position="52"/>
    </location>
</feature>
<evidence type="ECO:0000256" key="7">
    <source>
        <dbReference type="PROSITE-ProRule" id="PRU00169"/>
    </source>
</evidence>
<gene>
    <name evidence="11" type="ORF">Q9R02_16050</name>
</gene>
<feature type="domain" description="OmpR/PhoB-type" evidence="10">
    <location>
        <begin position="124"/>
        <end position="217"/>
    </location>
</feature>
<evidence type="ECO:0000259" key="9">
    <source>
        <dbReference type="PROSITE" id="PS50110"/>
    </source>
</evidence>
<proteinExistence type="predicted"/>
<evidence type="ECO:0000256" key="5">
    <source>
        <dbReference type="ARBA" id="ARBA00023125"/>
    </source>
</evidence>
<dbReference type="SMART" id="SM00448">
    <property type="entry name" value="REC"/>
    <property type="match status" value="1"/>
</dbReference>
<sequence length="219" mass="24327">MTGRLLLVEDDPRLGPIMQSVLSAEWEVRLCPSGEEARDAAVAGYFDVMVIDRRLPGMSGEDLVRELRSRRISTPVLMLTALGQVHDKVAGLDAGANDYLVKPFEFEELNARLRALTRDYSGRGSGIEIGSWLFFPADHSIESPYAGRVMLTEAESALLELLASEPERTFTREHLLTAVFAQGESPTTVETYVHYLRRKTDRDLVTTVRGVGYRLGTPA</sequence>
<dbReference type="PANTHER" id="PTHR48111">
    <property type="entry name" value="REGULATOR OF RPOS"/>
    <property type="match status" value="1"/>
</dbReference>
<dbReference type="CDD" id="cd00383">
    <property type="entry name" value="trans_reg_C"/>
    <property type="match status" value="1"/>
</dbReference>